<reference evidence="1" key="1">
    <citation type="submission" date="2022-02" db="EMBL/GenBank/DDBJ databases">
        <title>Towards deciphering the DNA virus diversity associated with rodent species in the families Cricetidae and Heteromyidae.</title>
        <authorList>
            <person name="Lund M."/>
            <person name="Larsen B.B."/>
            <person name="Gryseels S."/>
            <person name="Kraberger S."/>
            <person name="Rowsey D.M."/>
            <person name="Steger L."/>
            <person name="Yule K.M."/>
            <person name="Upham N.S."/>
            <person name="Worobey M."/>
            <person name="Van Doorslaer K."/>
            <person name="Varsani A."/>
        </authorList>
    </citation>
    <scope>NUCLEOTIDE SEQUENCE</scope>
    <source>
        <strain evidence="1">UA08Rod_7256</strain>
    </source>
</reference>
<proteinExistence type="predicted"/>
<name>A0A976R6S4_9VIRU</name>
<accession>A0A976R6S4</accession>
<protein>
    <submittedName>
        <fullName evidence="1">DNA pilot protein</fullName>
    </submittedName>
</protein>
<dbReference type="EMBL" id="OM869495">
    <property type="protein sequence ID" value="UPW40769.1"/>
    <property type="molecule type" value="Genomic_DNA"/>
</dbReference>
<sequence>MSLAALASIGGSLLGYKGQRDTNAQNYQMFKEQLEYDKPINQVARLKEAGLNPNLVYGSGIQNTQTVGKQPKFENPMEKAIAGLNVGLMRSQLDKAQADADLARTQANIAGINAQYAPVMNTFSMFRSIEDLRRDILNNERTSFDNGILFQGITPSFDRGIWSQASRMGLSLWRVFKEAMENGANNVSRPTSRLTNAATPVEGDFLNALTPASTVPAGSWAYGSSYH</sequence>
<evidence type="ECO:0000313" key="1">
    <source>
        <dbReference type="EMBL" id="UPW40769.1"/>
    </source>
</evidence>
<organism evidence="1">
    <name type="scientific">Sigmofec virus UA08Rod_7256</name>
    <dbReference type="NCBI Taxonomy" id="2929244"/>
    <lineage>
        <taxon>Viruses</taxon>
        <taxon>Monodnaviria</taxon>
        <taxon>Sangervirae</taxon>
        <taxon>Phixviricota</taxon>
        <taxon>Malgrandaviricetes</taxon>
        <taxon>Petitvirales</taxon>
        <taxon>Microviridae</taxon>
    </lineage>
</organism>